<feature type="transmembrane region" description="Helical" evidence="6">
    <location>
        <begin position="177"/>
        <end position="196"/>
    </location>
</feature>
<keyword evidence="5 6" id="KW-0472">Membrane</keyword>
<dbReference type="GO" id="GO:0005886">
    <property type="term" value="C:plasma membrane"/>
    <property type="evidence" value="ECO:0007669"/>
    <property type="project" value="UniProtKB-SubCell"/>
</dbReference>
<dbReference type="PANTHER" id="PTHR30086:SF20">
    <property type="entry name" value="ARGININE EXPORTER PROTEIN ARGO-RELATED"/>
    <property type="match status" value="1"/>
</dbReference>
<reference evidence="7 8" key="1">
    <citation type="submission" date="2016-10" db="EMBL/GenBank/DDBJ databases">
        <authorList>
            <person name="de Groot N.N."/>
        </authorList>
    </citation>
    <scope>NUCLEOTIDE SEQUENCE [LARGE SCALE GENOMIC DNA]</scope>
    <source>
        <strain evidence="7 8">A52C2</strain>
    </source>
</reference>
<dbReference type="GO" id="GO:0033228">
    <property type="term" value="P:cysteine export across plasma membrane"/>
    <property type="evidence" value="ECO:0007669"/>
    <property type="project" value="TreeGrafter"/>
</dbReference>
<dbReference type="GO" id="GO:0015171">
    <property type="term" value="F:amino acid transmembrane transporter activity"/>
    <property type="evidence" value="ECO:0007669"/>
    <property type="project" value="TreeGrafter"/>
</dbReference>
<evidence type="ECO:0000256" key="6">
    <source>
        <dbReference type="SAM" id="Phobius"/>
    </source>
</evidence>
<organism evidence="7 8">
    <name type="scientific">Faunimonas pinastri</name>
    <dbReference type="NCBI Taxonomy" id="1855383"/>
    <lineage>
        <taxon>Bacteria</taxon>
        <taxon>Pseudomonadati</taxon>
        <taxon>Pseudomonadota</taxon>
        <taxon>Alphaproteobacteria</taxon>
        <taxon>Hyphomicrobiales</taxon>
        <taxon>Afifellaceae</taxon>
        <taxon>Faunimonas</taxon>
    </lineage>
</organism>
<dbReference type="InterPro" id="IPR001123">
    <property type="entry name" value="LeuE-type"/>
</dbReference>
<gene>
    <name evidence="7" type="ORF">SAMN05216548_104207</name>
</gene>
<evidence type="ECO:0000256" key="2">
    <source>
        <dbReference type="ARBA" id="ARBA00022475"/>
    </source>
</evidence>
<protein>
    <submittedName>
        <fullName evidence="7">Threonine/homoserine/homoserine lactone efflux protein</fullName>
    </submittedName>
</protein>
<keyword evidence="4 6" id="KW-1133">Transmembrane helix</keyword>
<proteinExistence type="predicted"/>
<sequence length="197" mass="20703">MSLSQMLAFLLFAAVATVTPGPNNVMLTATGANFGIRRGLPHLLGIAIGFALMIFIVALGLGSLLIQSPTLLRALKIAGIVVLLWLSWKIATAGRSKTSDRANPVTFLEAALFQWVNPKAWLICASAVGTYLDAHPGSAATQATAFAVIFAGTALPCAGIWLLFGAGLQTWLRSERALRAFNIAMGVLLASTLVLLV</sequence>
<comment type="subcellular location">
    <subcellularLocation>
        <location evidence="1">Cell membrane</location>
        <topology evidence="1">Multi-pass membrane protein</topology>
    </subcellularLocation>
</comment>
<evidence type="ECO:0000256" key="3">
    <source>
        <dbReference type="ARBA" id="ARBA00022692"/>
    </source>
</evidence>
<dbReference type="RefSeq" id="WP_177176774.1">
    <property type="nucleotide sequence ID" value="NZ_FOFG01000004.1"/>
</dbReference>
<feature type="transmembrane region" description="Helical" evidence="6">
    <location>
        <begin position="143"/>
        <end position="165"/>
    </location>
</feature>
<accession>A0A1H9FTD7</accession>
<dbReference type="STRING" id="1855383.SAMN05216548_104207"/>
<feature type="transmembrane region" description="Helical" evidence="6">
    <location>
        <begin position="73"/>
        <end position="91"/>
    </location>
</feature>
<name>A0A1H9FTD7_9HYPH</name>
<evidence type="ECO:0000256" key="5">
    <source>
        <dbReference type="ARBA" id="ARBA00023136"/>
    </source>
</evidence>
<evidence type="ECO:0000313" key="7">
    <source>
        <dbReference type="EMBL" id="SEQ41202.1"/>
    </source>
</evidence>
<dbReference type="AlphaFoldDB" id="A0A1H9FTD7"/>
<keyword evidence="3 6" id="KW-0812">Transmembrane</keyword>
<dbReference type="PANTHER" id="PTHR30086">
    <property type="entry name" value="ARGININE EXPORTER PROTEIN ARGO"/>
    <property type="match status" value="1"/>
</dbReference>
<keyword evidence="8" id="KW-1185">Reference proteome</keyword>
<dbReference type="Proteomes" id="UP000199647">
    <property type="component" value="Unassembled WGS sequence"/>
</dbReference>
<evidence type="ECO:0000313" key="8">
    <source>
        <dbReference type="Proteomes" id="UP000199647"/>
    </source>
</evidence>
<keyword evidence="2" id="KW-1003">Cell membrane</keyword>
<feature type="transmembrane region" description="Helical" evidence="6">
    <location>
        <begin position="44"/>
        <end position="66"/>
    </location>
</feature>
<evidence type="ECO:0000256" key="1">
    <source>
        <dbReference type="ARBA" id="ARBA00004651"/>
    </source>
</evidence>
<evidence type="ECO:0000256" key="4">
    <source>
        <dbReference type="ARBA" id="ARBA00022989"/>
    </source>
</evidence>
<dbReference type="Pfam" id="PF01810">
    <property type="entry name" value="LysE"/>
    <property type="match status" value="1"/>
</dbReference>
<dbReference type="EMBL" id="FOFG01000004">
    <property type="protein sequence ID" value="SEQ41202.1"/>
    <property type="molecule type" value="Genomic_DNA"/>
</dbReference>